<comment type="caution">
    <text evidence="2">The sequence shown here is derived from an EMBL/GenBank/DDBJ whole genome shotgun (WGS) entry which is preliminary data.</text>
</comment>
<evidence type="ECO:0000256" key="1">
    <source>
        <dbReference type="SAM" id="MobiDB-lite"/>
    </source>
</evidence>
<dbReference type="Proteomes" id="UP001209878">
    <property type="component" value="Unassembled WGS sequence"/>
</dbReference>
<feature type="compositionally biased region" description="Basic and acidic residues" evidence="1">
    <location>
        <begin position="152"/>
        <end position="164"/>
    </location>
</feature>
<protein>
    <submittedName>
        <fullName evidence="2">Uncharacterized protein</fullName>
    </submittedName>
</protein>
<keyword evidence="3" id="KW-1185">Reference proteome</keyword>
<evidence type="ECO:0000313" key="2">
    <source>
        <dbReference type="EMBL" id="KAK2164196.1"/>
    </source>
</evidence>
<feature type="compositionally biased region" description="Polar residues" evidence="1">
    <location>
        <begin position="190"/>
        <end position="217"/>
    </location>
</feature>
<reference evidence="2" key="1">
    <citation type="journal article" date="2023" name="Mol. Biol. Evol.">
        <title>Third-Generation Sequencing Reveals the Adaptive Role of the Epigenome in Three Deep-Sea Polychaetes.</title>
        <authorList>
            <person name="Perez M."/>
            <person name="Aroh O."/>
            <person name="Sun Y."/>
            <person name="Lan Y."/>
            <person name="Juniper S.K."/>
            <person name="Young C.R."/>
            <person name="Angers B."/>
            <person name="Qian P.Y."/>
        </authorList>
    </citation>
    <scope>NUCLEOTIDE SEQUENCE</scope>
    <source>
        <strain evidence="2">R07B-5</strain>
    </source>
</reference>
<gene>
    <name evidence="2" type="ORF">NP493_1428g00055</name>
</gene>
<feature type="region of interest" description="Disordered" evidence="1">
    <location>
        <begin position="1"/>
        <end position="243"/>
    </location>
</feature>
<sequence length="339" mass="37100">MLLIDPKKRARTLHRCEDPVQKRPAPATNKDNRVGPFGDQDGNVTNPVKTTSEDTKEDGPLETPVTKFKSKLMAKDVPSVSTIRAPKGPSNLVKTEHLATAKLPRSSATEPSGAESINPPPKKNTTKDLSSKISPPRVINKLTSGVKAVSQGDEKTDVQKDAKPAPRMPVKPTTYAKVPSKMADTKKKTNQIVEPSVSTDGLPTDNISNTGTESTEVTETDAVPHTRKRWSHSVPGPYKSMAPTVNRKRFSSTASAATIAKQSELIVTKETFFDAFEKVPLITMTSFAELPKRMLYIQRILANRRSLPSFVIESAPVRGSHSERAPSPKPQRTGRRQHD</sequence>
<proteinExistence type="predicted"/>
<dbReference type="EMBL" id="JAODUO010001428">
    <property type="protein sequence ID" value="KAK2164196.1"/>
    <property type="molecule type" value="Genomic_DNA"/>
</dbReference>
<dbReference type="AlphaFoldDB" id="A0AAD9K430"/>
<accession>A0AAD9K430</accession>
<organism evidence="2 3">
    <name type="scientific">Ridgeia piscesae</name>
    <name type="common">Tubeworm</name>
    <dbReference type="NCBI Taxonomy" id="27915"/>
    <lineage>
        <taxon>Eukaryota</taxon>
        <taxon>Metazoa</taxon>
        <taxon>Spiralia</taxon>
        <taxon>Lophotrochozoa</taxon>
        <taxon>Annelida</taxon>
        <taxon>Polychaeta</taxon>
        <taxon>Sedentaria</taxon>
        <taxon>Canalipalpata</taxon>
        <taxon>Sabellida</taxon>
        <taxon>Siboglinidae</taxon>
        <taxon>Ridgeia</taxon>
    </lineage>
</organism>
<evidence type="ECO:0000313" key="3">
    <source>
        <dbReference type="Proteomes" id="UP001209878"/>
    </source>
</evidence>
<feature type="region of interest" description="Disordered" evidence="1">
    <location>
        <begin position="316"/>
        <end position="339"/>
    </location>
</feature>
<name>A0AAD9K430_RIDPI</name>